<dbReference type="RefSeq" id="XP_031571203.1">
    <property type="nucleotide sequence ID" value="XM_031715343.1"/>
</dbReference>
<feature type="compositionally biased region" description="Polar residues" evidence="1">
    <location>
        <begin position="284"/>
        <end position="297"/>
    </location>
</feature>
<dbReference type="GeneID" id="116305444"/>
<organism evidence="2 3">
    <name type="scientific">Actinia tenebrosa</name>
    <name type="common">Australian red waratah sea anemone</name>
    <dbReference type="NCBI Taxonomy" id="6105"/>
    <lineage>
        <taxon>Eukaryota</taxon>
        <taxon>Metazoa</taxon>
        <taxon>Cnidaria</taxon>
        <taxon>Anthozoa</taxon>
        <taxon>Hexacorallia</taxon>
        <taxon>Actiniaria</taxon>
        <taxon>Actiniidae</taxon>
        <taxon>Actinia</taxon>
    </lineage>
</organism>
<feature type="compositionally biased region" description="Basic and acidic residues" evidence="1">
    <location>
        <begin position="301"/>
        <end position="310"/>
    </location>
</feature>
<reference evidence="3" key="1">
    <citation type="submission" date="2025-08" db="UniProtKB">
        <authorList>
            <consortium name="RefSeq"/>
        </authorList>
    </citation>
    <scope>IDENTIFICATION</scope>
    <source>
        <tissue evidence="3">Tentacle</tissue>
    </source>
</reference>
<protein>
    <submittedName>
        <fullName evidence="3">Uncharacterized protein C12orf56-like</fullName>
    </submittedName>
</protein>
<dbReference type="InParanoid" id="A0A6P8IZ35"/>
<evidence type="ECO:0000313" key="2">
    <source>
        <dbReference type="Proteomes" id="UP000515163"/>
    </source>
</evidence>
<evidence type="ECO:0000256" key="1">
    <source>
        <dbReference type="SAM" id="MobiDB-lite"/>
    </source>
</evidence>
<dbReference type="Pfam" id="PF15087">
    <property type="entry name" value="DUF4551"/>
    <property type="match status" value="1"/>
</dbReference>
<dbReference type="AlphaFoldDB" id="A0A6P8IZ35"/>
<evidence type="ECO:0000313" key="3">
    <source>
        <dbReference type="RefSeq" id="XP_031571203.1"/>
    </source>
</evidence>
<dbReference type="Proteomes" id="UP000515163">
    <property type="component" value="Unplaced"/>
</dbReference>
<gene>
    <name evidence="3" type="primary">LOC116305444</name>
</gene>
<sequence length="672" mass="76845">MDDCQQKYQKVYNYLKRTLPQERYEGIRVIDRCVIVADGFNKSFMFAVLGDNMLYITENPPKLPRDIRITVDLSTITNVELIHDIPEFIGGDLRTQTQHIIVTYKTTGPQKTQTKTTKDLPSPRQALQTPLLTASALLRLNLEDEQDSTTVPSASHYHYNKDRIIAEEGSYMKKISRNSNKMSVSEGSIPQLIEQERFQASSSTERHNSLCVPSSGRRLPLPPSHKGHRLDSYSKIKQQPRKSRQKHDSESKELNSSSSSNELDLSQVKTDYSDDRPGRPSSLDLPQTSTIKASWRSSRTRSVDETHQTVEEESTYVTEGSADNISQIHMYILEQGSPMFAFLKSTWNNCILKSTLHFEGQGFPVACSSPRSFSKVDNSQLLTLFNQLKTEILQSHRMEKTFVLINELLTGAQKSFSLKKFFWKSSELFQFIVVQVKLYLPNSPSIPSRRKGNNRSDEFDFVVVLLECLICMFRETEILPSRLNVLKTNKGQSLVDLLESIMATPTLSRPKSEPPKISPAAQLLLMGTSQDSVLSRREDEFSKAIIFPVEGNALNICWLVSLMDSNSSTETFVERMMERQLNIISTRRKHLSPKHAVLLYQQLYILQNIMDYSENMAASIPRSYAEEFRYYIKKPIIHKKLSSRYPLTPPILKLLDKVTLRVLKGKSRTSYR</sequence>
<proteinExistence type="predicted"/>
<accession>A0A6P8IZ35</accession>
<feature type="compositionally biased region" description="Low complexity" evidence="1">
    <location>
        <begin position="254"/>
        <end position="266"/>
    </location>
</feature>
<keyword evidence="2" id="KW-1185">Reference proteome</keyword>
<feature type="region of interest" description="Disordered" evidence="1">
    <location>
        <begin position="198"/>
        <end position="318"/>
    </location>
</feature>
<dbReference type="KEGG" id="aten:116305444"/>
<dbReference type="PANTHER" id="PTHR35354:SF1">
    <property type="entry name" value="RGD1561648"/>
    <property type="match status" value="1"/>
</dbReference>
<dbReference type="PANTHER" id="PTHR35354">
    <property type="entry name" value="RGD1561648"/>
    <property type="match status" value="1"/>
</dbReference>
<name>A0A6P8IZ35_ACTTE</name>
<dbReference type="InterPro" id="IPR027878">
    <property type="entry name" value="DUF4551"/>
</dbReference>
<dbReference type="OrthoDB" id="5974298at2759"/>